<dbReference type="InterPro" id="IPR000160">
    <property type="entry name" value="GGDEF_dom"/>
</dbReference>
<protein>
    <submittedName>
        <fullName evidence="5">PAS domain S-box/diguanylate cyclase (GGDEF) domain-containing protein</fullName>
    </submittedName>
</protein>
<dbReference type="PROSITE" id="PS50885">
    <property type="entry name" value="HAMP"/>
    <property type="match status" value="1"/>
</dbReference>
<feature type="compositionally biased region" description="Polar residues" evidence="1">
    <location>
        <begin position="543"/>
        <end position="558"/>
    </location>
</feature>
<dbReference type="InterPro" id="IPR000014">
    <property type="entry name" value="PAS"/>
</dbReference>
<dbReference type="InterPro" id="IPR052155">
    <property type="entry name" value="Biofilm_reg_signaling"/>
</dbReference>
<dbReference type="PANTHER" id="PTHR44757:SF2">
    <property type="entry name" value="BIOFILM ARCHITECTURE MAINTENANCE PROTEIN MBAA"/>
    <property type="match status" value="1"/>
</dbReference>
<dbReference type="SUPFAM" id="SSF55785">
    <property type="entry name" value="PYP-like sensor domain (PAS domain)"/>
    <property type="match status" value="1"/>
</dbReference>
<dbReference type="NCBIfam" id="TIGR00254">
    <property type="entry name" value="GGDEF"/>
    <property type="match status" value="1"/>
</dbReference>
<dbReference type="Pfam" id="PF00990">
    <property type="entry name" value="GGDEF"/>
    <property type="match status" value="1"/>
</dbReference>
<dbReference type="InterPro" id="IPR029787">
    <property type="entry name" value="Nucleotide_cyclase"/>
</dbReference>
<reference evidence="5 6" key="1">
    <citation type="submission" date="2016-03" db="EMBL/GenBank/DDBJ databases">
        <title>Complete genome sequence of Shewanella psychrophila WP2, a deep sea bacterium isolated from west Pacific sediment.</title>
        <authorList>
            <person name="Xu G."/>
            <person name="Jian H."/>
        </authorList>
    </citation>
    <scope>NUCLEOTIDE SEQUENCE [LARGE SCALE GENOMIC DNA]</scope>
    <source>
        <strain evidence="5 6">WP2</strain>
    </source>
</reference>
<organism evidence="5 6">
    <name type="scientific">Shewanella psychrophila</name>
    <dbReference type="NCBI Taxonomy" id="225848"/>
    <lineage>
        <taxon>Bacteria</taxon>
        <taxon>Pseudomonadati</taxon>
        <taxon>Pseudomonadota</taxon>
        <taxon>Gammaproteobacteria</taxon>
        <taxon>Alteromonadales</taxon>
        <taxon>Shewanellaceae</taxon>
        <taxon>Shewanella</taxon>
    </lineage>
</organism>
<dbReference type="InterPro" id="IPR035965">
    <property type="entry name" value="PAS-like_dom_sf"/>
</dbReference>
<dbReference type="PROSITE" id="PS50887">
    <property type="entry name" value="GGDEF"/>
    <property type="match status" value="1"/>
</dbReference>
<keyword evidence="2" id="KW-1133">Transmembrane helix</keyword>
<dbReference type="PANTHER" id="PTHR44757">
    <property type="entry name" value="DIGUANYLATE CYCLASE DGCP"/>
    <property type="match status" value="1"/>
</dbReference>
<evidence type="ECO:0000256" key="2">
    <source>
        <dbReference type="SAM" id="Phobius"/>
    </source>
</evidence>
<dbReference type="KEGG" id="spsw:Sps_02889"/>
<dbReference type="GO" id="GO:0007165">
    <property type="term" value="P:signal transduction"/>
    <property type="evidence" value="ECO:0007669"/>
    <property type="project" value="InterPro"/>
</dbReference>
<dbReference type="Proteomes" id="UP000189545">
    <property type="component" value="Chromosome"/>
</dbReference>
<evidence type="ECO:0000259" key="4">
    <source>
        <dbReference type="PROSITE" id="PS50887"/>
    </source>
</evidence>
<dbReference type="EMBL" id="CP014782">
    <property type="protein sequence ID" value="AQS38037.1"/>
    <property type="molecule type" value="Genomic_DNA"/>
</dbReference>
<dbReference type="SMART" id="SM00267">
    <property type="entry name" value="GGDEF"/>
    <property type="match status" value="1"/>
</dbReference>
<dbReference type="InterPro" id="IPR003660">
    <property type="entry name" value="HAMP_dom"/>
</dbReference>
<evidence type="ECO:0000313" key="5">
    <source>
        <dbReference type="EMBL" id="AQS38037.1"/>
    </source>
</evidence>
<dbReference type="Gene3D" id="3.30.70.270">
    <property type="match status" value="1"/>
</dbReference>
<evidence type="ECO:0000259" key="3">
    <source>
        <dbReference type="PROSITE" id="PS50885"/>
    </source>
</evidence>
<feature type="domain" description="GGDEF" evidence="4">
    <location>
        <begin position="388"/>
        <end position="528"/>
    </location>
</feature>
<keyword evidence="2" id="KW-0812">Transmembrane</keyword>
<evidence type="ECO:0000313" key="6">
    <source>
        <dbReference type="Proteomes" id="UP000189545"/>
    </source>
</evidence>
<dbReference type="GO" id="GO:0016020">
    <property type="term" value="C:membrane"/>
    <property type="evidence" value="ECO:0007669"/>
    <property type="project" value="InterPro"/>
</dbReference>
<dbReference type="STRING" id="225848.Sps_02889"/>
<proteinExistence type="predicted"/>
<dbReference type="Pfam" id="PF13188">
    <property type="entry name" value="PAS_8"/>
    <property type="match status" value="1"/>
</dbReference>
<feature type="region of interest" description="Disordered" evidence="1">
    <location>
        <begin position="537"/>
        <end position="558"/>
    </location>
</feature>
<dbReference type="Gene3D" id="3.30.450.20">
    <property type="entry name" value="PAS domain"/>
    <property type="match status" value="1"/>
</dbReference>
<feature type="transmembrane region" description="Helical" evidence="2">
    <location>
        <begin position="144"/>
        <end position="163"/>
    </location>
</feature>
<feature type="domain" description="HAMP" evidence="3">
    <location>
        <begin position="161"/>
        <end position="215"/>
    </location>
</feature>
<sequence length="558" mass="62522">MYFKVAFAIALSAALVAVLSSYFFYFEQLERNEQDSREHVNQLSRTIEKTASIAVYVQDSVLAREIIDGLAINDVVSEVELISEPGFSVFSGEKTLIGREGVSTLTLYNPFFEEEVIGQLKILPNEAFIDHNAKDAAVNQARMLALLTVVTAILVSFIVHKTLTSPLNRITNKFEGVIPGQDSHISVPRFHQKDEIGRLVNGINALVSSLNQSIDSERNLREKTQVLEKKFRLIFEQASAGICLIDSENLLVTANPAFERIIYKSHSIADAIGLRLTDWFYNKRQLESFLADIRQSHNLDTVALDLKMKTLPGSPDCWVHCLFSKVLDEDKQTCLMIEVLMYDVTERTEREINTRFEADHDGLTHLKNRRAGRRSLVELFDRAKENDKIAVIMNIDLDNFKAINDIYGHEAGDFVLIEVGQRMMAVFRNDDLCIRWGGDEFVVACYFDSADFERRSLPAIEKLASELRLALSENVNLSCGGSIEIGASIGIAMYPQHGGTLESVLSAADSAMYVSKQGGRNQYSIFDSKLVGELSSCDKNDSKAQSQNTDRMNQDAND</sequence>
<feature type="transmembrane region" description="Helical" evidence="2">
    <location>
        <begin position="6"/>
        <end position="26"/>
    </location>
</feature>
<dbReference type="RefSeq" id="WP_077753136.1">
    <property type="nucleotide sequence ID" value="NZ_CP014782.1"/>
</dbReference>
<dbReference type="NCBIfam" id="TIGR00229">
    <property type="entry name" value="sensory_box"/>
    <property type="match status" value="1"/>
</dbReference>
<gene>
    <name evidence="5" type="ORF">Sps_02889</name>
</gene>
<dbReference type="AlphaFoldDB" id="A0A1S6HR58"/>
<evidence type="ECO:0000256" key="1">
    <source>
        <dbReference type="SAM" id="MobiDB-lite"/>
    </source>
</evidence>
<dbReference type="Gene3D" id="6.10.340.10">
    <property type="match status" value="1"/>
</dbReference>
<accession>A0A1S6HR58</accession>
<keyword evidence="2" id="KW-0472">Membrane</keyword>
<name>A0A1S6HR58_9GAMM</name>
<dbReference type="CDD" id="cd01949">
    <property type="entry name" value="GGDEF"/>
    <property type="match status" value="1"/>
</dbReference>
<dbReference type="InterPro" id="IPR043128">
    <property type="entry name" value="Rev_trsase/Diguanyl_cyclase"/>
</dbReference>
<keyword evidence="6" id="KW-1185">Reference proteome</keyword>
<dbReference type="SUPFAM" id="SSF55073">
    <property type="entry name" value="Nucleotide cyclase"/>
    <property type="match status" value="1"/>
</dbReference>